<feature type="compositionally biased region" description="Polar residues" evidence="1">
    <location>
        <begin position="80"/>
        <end position="99"/>
    </location>
</feature>
<gene>
    <name evidence="2" type="ORF">PVL29_004440</name>
</gene>
<evidence type="ECO:0000313" key="3">
    <source>
        <dbReference type="Proteomes" id="UP001168098"/>
    </source>
</evidence>
<comment type="caution">
    <text evidence="2">The sequence shown here is derived from an EMBL/GenBank/DDBJ whole genome shotgun (WGS) entry which is preliminary data.</text>
</comment>
<name>A0AA39A8L1_VITRO</name>
<feature type="region of interest" description="Disordered" evidence="1">
    <location>
        <begin position="75"/>
        <end position="119"/>
    </location>
</feature>
<proteinExistence type="predicted"/>
<keyword evidence="3" id="KW-1185">Reference proteome</keyword>
<evidence type="ECO:0000256" key="1">
    <source>
        <dbReference type="SAM" id="MobiDB-lite"/>
    </source>
</evidence>
<sequence>MNGHLSSSLFATRTRMKYGSGAKLSFWSILESAAWWSRQDGYKEGSRMLGLVTLSTDLHVDQQCPGGPEMLANLHGSSIEPGNSDRSSGMNDESNNREMVNSGLEIPNAGDGHANHSSC</sequence>
<evidence type="ECO:0000313" key="2">
    <source>
        <dbReference type="EMBL" id="KAJ9702709.1"/>
    </source>
</evidence>
<accession>A0AA39A8L1</accession>
<dbReference type="Proteomes" id="UP001168098">
    <property type="component" value="Unassembled WGS sequence"/>
</dbReference>
<dbReference type="EMBL" id="JARBHA010000004">
    <property type="protein sequence ID" value="KAJ9702709.1"/>
    <property type="molecule type" value="Genomic_DNA"/>
</dbReference>
<protein>
    <submittedName>
        <fullName evidence="2">Uncharacterized protein</fullName>
    </submittedName>
</protein>
<reference evidence="2 3" key="1">
    <citation type="journal article" date="2023" name="BMC Biotechnol.">
        <title>Vitis rotundifolia cv Carlos genome sequencing.</title>
        <authorList>
            <person name="Huff M."/>
            <person name="Hulse-Kemp A."/>
            <person name="Scheffler B."/>
            <person name="Youngblood R."/>
            <person name="Simpson S."/>
            <person name="Babiker E."/>
            <person name="Staton M."/>
        </authorList>
    </citation>
    <scope>NUCLEOTIDE SEQUENCE [LARGE SCALE GENOMIC DNA]</scope>
    <source>
        <tissue evidence="2">Leaf</tissue>
    </source>
</reference>
<dbReference type="AlphaFoldDB" id="A0AA39A8L1"/>
<organism evidence="2 3">
    <name type="scientific">Vitis rotundifolia</name>
    <name type="common">Muscadine grape</name>
    <dbReference type="NCBI Taxonomy" id="103349"/>
    <lineage>
        <taxon>Eukaryota</taxon>
        <taxon>Viridiplantae</taxon>
        <taxon>Streptophyta</taxon>
        <taxon>Embryophyta</taxon>
        <taxon>Tracheophyta</taxon>
        <taxon>Spermatophyta</taxon>
        <taxon>Magnoliopsida</taxon>
        <taxon>eudicotyledons</taxon>
        <taxon>Gunneridae</taxon>
        <taxon>Pentapetalae</taxon>
        <taxon>rosids</taxon>
        <taxon>Vitales</taxon>
        <taxon>Vitaceae</taxon>
        <taxon>Viteae</taxon>
        <taxon>Vitis</taxon>
    </lineage>
</organism>